<keyword evidence="4" id="KW-0503">Monooxygenase</keyword>
<dbReference type="GO" id="GO:0016020">
    <property type="term" value="C:membrane"/>
    <property type="evidence" value="ECO:0007669"/>
    <property type="project" value="UniProtKB-SubCell"/>
</dbReference>
<dbReference type="InterPro" id="IPR002401">
    <property type="entry name" value="Cyt_P450_E_grp-I"/>
</dbReference>
<dbReference type="SUPFAM" id="SSF48264">
    <property type="entry name" value="Cytochrome P450"/>
    <property type="match status" value="1"/>
</dbReference>
<feature type="binding site" description="axial binding residue" evidence="3">
    <location>
        <position position="64"/>
    </location>
    <ligand>
        <name>heme</name>
        <dbReference type="ChEBI" id="CHEBI:30413"/>
    </ligand>
    <ligandPart>
        <name>Fe</name>
        <dbReference type="ChEBI" id="CHEBI:18248"/>
    </ligandPart>
</feature>
<accession>A0A8S0QVV5</accession>
<comment type="subcellular location">
    <subcellularLocation>
        <location evidence="1">Membrane</location>
        <topology evidence="1">Single-pass membrane protein</topology>
    </subcellularLocation>
</comment>
<keyword evidence="3 4" id="KW-0349">Heme</keyword>
<reference evidence="5 6" key="1">
    <citation type="submission" date="2019-12" db="EMBL/GenBank/DDBJ databases">
        <authorList>
            <person name="Alioto T."/>
            <person name="Alioto T."/>
            <person name="Gomez Garrido J."/>
        </authorList>
    </citation>
    <scope>NUCLEOTIDE SEQUENCE [LARGE SCALE GENOMIC DNA]</scope>
</reference>
<dbReference type="Pfam" id="PF00067">
    <property type="entry name" value="p450"/>
    <property type="match status" value="1"/>
</dbReference>
<protein>
    <submittedName>
        <fullName evidence="5">11-oxo-beta-amyrin 30-oxidase-like isoform X2</fullName>
    </submittedName>
</protein>
<keyword evidence="6" id="KW-1185">Reference proteome</keyword>
<evidence type="ECO:0000256" key="1">
    <source>
        <dbReference type="ARBA" id="ARBA00004167"/>
    </source>
</evidence>
<sequence length="121" mass="13366">MYPVGGMMQASSIHIDFFPGLKRRDADQKKSLADLVDEGDSSYIVKDPSENEAFLPFGSGVRACLGEKIAILEISTLIASLLEHYEVRLQTGSESNPNSMGNNCVPRLLPNPKIIFLKRQK</sequence>
<dbReference type="AlphaFoldDB" id="A0A8S0QVV5"/>
<dbReference type="Gene3D" id="1.10.630.10">
    <property type="entry name" value="Cytochrome P450"/>
    <property type="match status" value="1"/>
</dbReference>
<dbReference type="InterPro" id="IPR036396">
    <property type="entry name" value="Cyt_P450_sf"/>
</dbReference>
<evidence type="ECO:0000256" key="2">
    <source>
        <dbReference type="ARBA" id="ARBA00023002"/>
    </source>
</evidence>
<evidence type="ECO:0000256" key="4">
    <source>
        <dbReference type="RuleBase" id="RU000461"/>
    </source>
</evidence>
<dbReference type="InterPro" id="IPR001128">
    <property type="entry name" value="Cyt_P450"/>
</dbReference>
<comment type="caution">
    <text evidence="5">The sequence shown here is derived from an EMBL/GenBank/DDBJ whole genome shotgun (WGS) entry which is preliminary data.</text>
</comment>
<evidence type="ECO:0000256" key="3">
    <source>
        <dbReference type="PIRSR" id="PIRSR602401-1"/>
    </source>
</evidence>
<evidence type="ECO:0000313" key="6">
    <source>
        <dbReference type="Proteomes" id="UP000594638"/>
    </source>
</evidence>
<dbReference type="GO" id="GO:0004497">
    <property type="term" value="F:monooxygenase activity"/>
    <property type="evidence" value="ECO:0007669"/>
    <property type="project" value="UniProtKB-KW"/>
</dbReference>
<proteinExistence type="inferred from homology"/>
<dbReference type="GO" id="GO:0020037">
    <property type="term" value="F:heme binding"/>
    <property type="evidence" value="ECO:0007669"/>
    <property type="project" value="InterPro"/>
</dbReference>
<gene>
    <name evidence="5" type="ORF">OLEA9_A079113</name>
</gene>
<keyword evidence="3 4" id="KW-0408">Iron</keyword>
<dbReference type="Gramene" id="OE9A079113T1">
    <property type="protein sequence ID" value="OE9A079113C1"/>
    <property type="gene ID" value="OE9A079113"/>
</dbReference>
<dbReference type="OrthoDB" id="1470350at2759"/>
<name>A0A8S0QVV5_OLEEU</name>
<keyword evidence="2 4" id="KW-0560">Oxidoreductase</keyword>
<comment type="similarity">
    <text evidence="4">Belongs to the cytochrome P450 family.</text>
</comment>
<organism evidence="5 6">
    <name type="scientific">Olea europaea subsp. europaea</name>
    <dbReference type="NCBI Taxonomy" id="158383"/>
    <lineage>
        <taxon>Eukaryota</taxon>
        <taxon>Viridiplantae</taxon>
        <taxon>Streptophyta</taxon>
        <taxon>Embryophyta</taxon>
        <taxon>Tracheophyta</taxon>
        <taxon>Spermatophyta</taxon>
        <taxon>Magnoliopsida</taxon>
        <taxon>eudicotyledons</taxon>
        <taxon>Gunneridae</taxon>
        <taxon>Pentapetalae</taxon>
        <taxon>asterids</taxon>
        <taxon>lamiids</taxon>
        <taxon>Lamiales</taxon>
        <taxon>Oleaceae</taxon>
        <taxon>Oleeae</taxon>
        <taxon>Olea</taxon>
    </lineage>
</organism>
<comment type="cofactor">
    <cofactor evidence="3">
        <name>heme</name>
        <dbReference type="ChEBI" id="CHEBI:30413"/>
    </cofactor>
</comment>
<dbReference type="PROSITE" id="PS00086">
    <property type="entry name" value="CYTOCHROME_P450"/>
    <property type="match status" value="1"/>
</dbReference>
<dbReference type="PRINTS" id="PR00463">
    <property type="entry name" value="EP450I"/>
</dbReference>
<dbReference type="Proteomes" id="UP000594638">
    <property type="component" value="Unassembled WGS sequence"/>
</dbReference>
<dbReference type="InterPro" id="IPR017972">
    <property type="entry name" value="Cyt_P450_CS"/>
</dbReference>
<dbReference type="GO" id="GO:0016705">
    <property type="term" value="F:oxidoreductase activity, acting on paired donors, with incorporation or reduction of molecular oxygen"/>
    <property type="evidence" value="ECO:0007669"/>
    <property type="project" value="InterPro"/>
</dbReference>
<evidence type="ECO:0000313" key="5">
    <source>
        <dbReference type="EMBL" id="CAA2970122.1"/>
    </source>
</evidence>
<keyword evidence="3 4" id="KW-0479">Metal-binding</keyword>
<dbReference type="GO" id="GO:0005506">
    <property type="term" value="F:iron ion binding"/>
    <property type="evidence" value="ECO:0007669"/>
    <property type="project" value="InterPro"/>
</dbReference>
<dbReference type="EMBL" id="CACTIH010001961">
    <property type="protein sequence ID" value="CAA2970122.1"/>
    <property type="molecule type" value="Genomic_DNA"/>
</dbReference>